<dbReference type="Gene3D" id="1.50.10.20">
    <property type="match status" value="1"/>
</dbReference>
<accession>A0A517Q9K0</accession>
<dbReference type="Proteomes" id="UP000315647">
    <property type="component" value="Chromosome"/>
</dbReference>
<evidence type="ECO:0000313" key="2">
    <source>
        <dbReference type="EMBL" id="QDT28307.1"/>
    </source>
</evidence>
<keyword evidence="3" id="KW-1185">Reference proteome</keyword>
<dbReference type="Pfam" id="PF09492">
    <property type="entry name" value="Pec_lyase"/>
    <property type="match status" value="1"/>
</dbReference>
<dbReference type="GO" id="GO:0016829">
    <property type="term" value="F:lyase activity"/>
    <property type="evidence" value="ECO:0007669"/>
    <property type="project" value="UniProtKB-KW"/>
</dbReference>
<evidence type="ECO:0000313" key="3">
    <source>
        <dbReference type="Proteomes" id="UP000315647"/>
    </source>
</evidence>
<feature type="chain" id="PRO_5021995139" evidence="1">
    <location>
        <begin position="30"/>
        <end position="484"/>
    </location>
</feature>
<gene>
    <name evidence="2" type="ORF">Enr10x_36490</name>
</gene>
<evidence type="ECO:0000256" key="1">
    <source>
        <dbReference type="SAM" id="SignalP"/>
    </source>
</evidence>
<dbReference type="SUPFAM" id="SSF81853">
    <property type="entry name" value="Family 10 polysaccharide lyase"/>
    <property type="match status" value="1"/>
</dbReference>
<dbReference type="EMBL" id="CP037421">
    <property type="protein sequence ID" value="QDT28307.1"/>
    <property type="molecule type" value="Genomic_DNA"/>
</dbReference>
<protein>
    <submittedName>
        <fullName evidence="2">Pectic acid lyase</fullName>
    </submittedName>
</protein>
<proteinExistence type="predicted"/>
<feature type="signal peptide" evidence="1">
    <location>
        <begin position="1"/>
        <end position="29"/>
    </location>
</feature>
<name>A0A517Q9K0_9PLAN</name>
<keyword evidence="2" id="KW-0456">Lyase</keyword>
<dbReference type="AlphaFoldDB" id="A0A517Q9K0"/>
<keyword evidence="1" id="KW-0732">Signal</keyword>
<dbReference type="InterPro" id="IPR012669">
    <property type="entry name" value="Pectate_lyase"/>
</dbReference>
<dbReference type="RefSeq" id="WP_232093038.1">
    <property type="nucleotide sequence ID" value="NZ_CP037421.1"/>
</dbReference>
<sequence precursor="true">MRNQNRILSILLSISLISLFSIRAGSVQAAAAPVPQETVTRAMKTASEFYRNQLAVHGGYVYYYSLDLKERWGEGKASPDQVWVQPPGTPTVGMAFLSAYAATGDQFYLDAATDAALALVYGQLKSGGWTNSVDFNPRSKLTAEYRNGKGRGKNNSTLDDGITQSALRLLIHVDQAHQFQHKEIHEAAQVAFDALLAAQFPVGAFPQVWTGPVPQVPAKPASFPKYDWRTEGRIKNYWDYYTLNDGLAGYVTTTLLDAYEIYKDERFKQAVLKLGDFLIQAQLPEPQPAWAQQYNYDMQPIWARRFEPPAITGGETQDVLETLMRIYRLSGDRKYLEPIPQALAWLKRSQLPDGQLARYYELQTNRPLYMTRRGKQYSLTYDDADLPRHYGWKITSHVKELEREFNAVKASKELKDEPDPKWLLTRVKAILYDLDDQGRWISVSTGERLVGQPKFPVKTRYIASDHFSSNLETLSEYLQQLKSN</sequence>
<reference evidence="2 3" key="1">
    <citation type="submission" date="2019-03" db="EMBL/GenBank/DDBJ databases">
        <title>Deep-cultivation of Planctomycetes and their phenomic and genomic characterization uncovers novel biology.</title>
        <authorList>
            <person name="Wiegand S."/>
            <person name="Jogler M."/>
            <person name="Boedeker C."/>
            <person name="Pinto D."/>
            <person name="Vollmers J."/>
            <person name="Rivas-Marin E."/>
            <person name="Kohn T."/>
            <person name="Peeters S.H."/>
            <person name="Heuer A."/>
            <person name="Rast P."/>
            <person name="Oberbeckmann S."/>
            <person name="Bunk B."/>
            <person name="Jeske O."/>
            <person name="Meyerdierks A."/>
            <person name="Storesund J.E."/>
            <person name="Kallscheuer N."/>
            <person name="Luecker S."/>
            <person name="Lage O.M."/>
            <person name="Pohl T."/>
            <person name="Merkel B.J."/>
            <person name="Hornburger P."/>
            <person name="Mueller R.-W."/>
            <person name="Bruemmer F."/>
            <person name="Labrenz M."/>
            <person name="Spormann A.M."/>
            <person name="Op den Camp H."/>
            <person name="Overmann J."/>
            <person name="Amann R."/>
            <person name="Jetten M.S.M."/>
            <person name="Mascher T."/>
            <person name="Medema M.H."/>
            <person name="Devos D.P."/>
            <person name="Kaster A.-K."/>
            <person name="Ovreas L."/>
            <person name="Rohde M."/>
            <person name="Galperin M.Y."/>
            <person name="Jogler C."/>
        </authorList>
    </citation>
    <scope>NUCLEOTIDE SEQUENCE [LARGE SCALE GENOMIC DNA]</scope>
    <source>
        <strain evidence="2 3">Enr10</strain>
    </source>
</reference>
<organism evidence="2 3">
    <name type="scientific">Gimesia panareensis</name>
    <dbReference type="NCBI Taxonomy" id="2527978"/>
    <lineage>
        <taxon>Bacteria</taxon>
        <taxon>Pseudomonadati</taxon>
        <taxon>Planctomycetota</taxon>
        <taxon>Planctomycetia</taxon>
        <taxon>Planctomycetales</taxon>
        <taxon>Planctomycetaceae</taxon>
        <taxon>Gimesia</taxon>
    </lineage>
</organism>